<keyword evidence="3" id="KW-1185">Reference proteome</keyword>
<dbReference type="Gene3D" id="3.10.450.50">
    <property type="match status" value="1"/>
</dbReference>
<evidence type="ECO:0000313" key="3">
    <source>
        <dbReference type="Proteomes" id="UP000290365"/>
    </source>
</evidence>
<protein>
    <submittedName>
        <fullName evidence="2">Nuclear transport factor 2 family protein</fullName>
    </submittedName>
</protein>
<dbReference type="InterPro" id="IPR037401">
    <property type="entry name" value="SnoaL-like"/>
</dbReference>
<dbReference type="KEGG" id="kbs:EPA93_25445"/>
<feature type="domain" description="SnoaL-like" evidence="1">
    <location>
        <begin position="12"/>
        <end position="110"/>
    </location>
</feature>
<name>A0A4P6JUZ6_KTERU</name>
<evidence type="ECO:0000313" key="2">
    <source>
        <dbReference type="EMBL" id="QBD79142.1"/>
    </source>
</evidence>
<accession>A0A4P6JUZ6</accession>
<gene>
    <name evidence="2" type="ORF">EPA93_25445</name>
</gene>
<dbReference type="InterPro" id="IPR032710">
    <property type="entry name" value="NTF2-like_dom_sf"/>
</dbReference>
<dbReference type="RefSeq" id="WP_129890195.1">
    <property type="nucleotide sequence ID" value="NZ_CP035758.1"/>
</dbReference>
<sequence>MSKTFAADMDALRQAIEQRNAALLIDLYADNAQMQIVDRLHQPSSPLELRGKQAIADFLNDIFNRDMTHRVMDEVVGTNRLSFNQACQYASGERVLAASVLDLQNGKIVRETTVQAWDE</sequence>
<dbReference type="EMBL" id="CP035758">
    <property type="protein sequence ID" value="QBD79142.1"/>
    <property type="molecule type" value="Genomic_DNA"/>
</dbReference>
<reference evidence="2 3" key="1">
    <citation type="submission" date="2019-01" db="EMBL/GenBank/DDBJ databases">
        <title>Ktedonosporobacter rubrisoli SCAWS-G2.</title>
        <authorList>
            <person name="Huang Y."/>
            <person name="Yan B."/>
        </authorList>
    </citation>
    <scope>NUCLEOTIDE SEQUENCE [LARGE SCALE GENOMIC DNA]</scope>
    <source>
        <strain evidence="2 3">SCAWS-G2</strain>
    </source>
</reference>
<evidence type="ECO:0000259" key="1">
    <source>
        <dbReference type="Pfam" id="PF12680"/>
    </source>
</evidence>
<dbReference type="OrthoDB" id="8087138at2"/>
<dbReference type="Proteomes" id="UP000290365">
    <property type="component" value="Chromosome"/>
</dbReference>
<dbReference type="Pfam" id="PF12680">
    <property type="entry name" value="SnoaL_2"/>
    <property type="match status" value="1"/>
</dbReference>
<dbReference type="AlphaFoldDB" id="A0A4P6JUZ6"/>
<dbReference type="SUPFAM" id="SSF54427">
    <property type="entry name" value="NTF2-like"/>
    <property type="match status" value="1"/>
</dbReference>
<proteinExistence type="predicted"/>
<organism evidence="2 3">
    <name type="scientific">Ktedonosporobacter rubrisoli</name>
    <dbReference type="NCBI Taxonomy" id="2509675"/>
    <lineage>
        <taxon>Bacteria</taxon>
        <taxon>Bacillati</taxon>
        <taxon>Chloroflexota</taxon>
        <taxon>Ktedonobacteria</taxon>
        <taxon>Ktedonobacterales</taxon>
        <taxon>Ktedonosporobacteraceae</taxon>
        <taxon>Ktedonosporobacter</taxon>
    </lineage>
</organism>